<dbReference type="Pfam" id="PF06165">
    <property type="entry name" value="GH94_b-supersand"/>
    <property type="match status" value="1"/>
</dbReference>
<dbReference type="Proteomes" id="UP000283585">
    <property type="component" value="Unassembled WGS sequence"/>
</dbReference>
<dbReference type="RefSeq" id="WP_118044598.1">
    <property type="nucleotide sequence ID" value="NZ_QRSS01000007.1"/>
</dbReference>
<protein>
    <submittedName>
        <fullName evidence="5">Cellobiose phosphorylase</fullName>
    </submittedName>
</protein>
<name>A0A411ZQV7_9FIRM</name>
<dbReference type="Gene3D" id="2.70.98.40">
    <property type="entry name" value="Glycoside hydrolase, family 65, N-terminal domain"/>
    <property type="match status" value="1"/>
</dbReference>
<evidence type="ECO:0000313" key="5">
    <source>
        <dbReference type="EMBL" id="RGQ05177.1"/>
    </source>
</evidence>
<gene>
    <name evidence="5" type="ORF">DWZ12_07535</name>
</gene>
<evidence type="ECO:0000313" key="6">
    <source>
        <dbReference type="Proteomes" id="UP000283585"/>
    </source>
</evidence>
<evidence type="ECO:0000256" key="1">
    <source>
        <dbReference type="ARBA" id="ARBA00022676"/>
    </source>
</evidence>
<dbReference type="SUPFAM" id="SSF48208">
    <property type="entry name" value="Six-hairpin glycosidases"/>
    <property type="match status" value="1"/>
</dbReference>
<organism evidence="5 6">
    <name type="scientific">Blautia obeum</name>
    <dbReference type="NCBI Taxonomy" id="40520"/>
    <lineage>
        <taxon>Bacteria</taxon>
        <taxon>Bacillati</taxon>
        <taxon>Bacillota</taxon>
        <taxon>Clostridia</taxon>
        <taxon>Lachnospirales</taxon>
        <taxon>Lachnospiraceae</taxon>
        <taxon>Blautia</taxon>
    </lineage>
</organism>
<comment type="caution">
    <text evidence="5">The sequence shown here is derived from an EMBL/GenBank/DDBJ whole genome shotgun (WGS) entry which is preliminary data.</text>
</comment>
<feature type="domain" description="Glycosyl hydrolase 94 catalytic" evidence="4">
    <location>
        <begin position="612"/>
        <end position="800"/>
    </location>
</feature>
<dbReference type="InterPro" id="IPR037018">
    <property type="entry name" value="GH65_N"/>
</dbReference>
<dbReference type="Gene3D" id="1.50.10.10">
    <property type="match status" value="1"/>
</dbReference>
<dbReference type="GO" id="GO:0030246">
    <property type="term" value="F:carbohydrate binding"/>
    <property type="evidence" value="ECO:0007669"/>
    <property type="project" value="InterPro"/>
</dbReference>
<evidence type="ECO:0000259" key="4">
    <source>
        <dbReference type="Pfam" id="PF17167"/>
    </source>
</evidence>
<evidence type="ECO:0000259" key="3">
    <source>
        <dbReference type="Pfam" id="PF06165"/>
    </source>
</evidence>
<dbReference type="Pfam" id="PF17167">
    <property type="entry name" value="Glyco_hydro_94"/>
    <property type="match status" value="1"/>
</dbReference>
<dbReference type="InterPro" id="IPR052047">
    <property type="entry name" value="GH94_Enzymes"/>
</dbReference>
<dbReference type="GO" id="GO:0005975">
    <property type="term" value="P:carbohydrate metabolic process"/>
    <property type="evidence" value="ECO:0007669"/>
    <property type="project" value="InterPro"/>
</dbReference>
<evidence type="ECO:0000256" key="2">
    <source>
        <dbReference type="ARBA" id="ARBA00022679"/>
    </source>
</evidence>
<keyword evidence="1" id="KW-0328">Glycosyltransferase</keyword>
<dbReference type="InterPro" id="IPR033432">
    <property type="entry name" value="GH94_catalytic"/>
</dbReference>
<dbReference type="AlphaFoldDB" id="A0A411ZQV7"/>
<keyword evidence="2" id="KW-0808">Transferase</keyword>
<dbReference type="PANTHER" id="PTHR37469">
    <property type="entry name" value="CELLOBIONIC ACID PHOSPHORYLASE-RELATED"/>
    <property type="match status" value="1"/>
</dbReference>
<reference evidence="5 6" key="1">
    <citation type="submission" date="2018-08" db="EMBL/GenBank/DDBJ databases">
        <title>A genome reference for cultivated species of the human gut microbiota.</title>
        <authorList>
            <person name="Zou Y."/>
            <person name="Xue W."/>
            <person name="Luo G."/>
        </authorList>
    </citation>
    <scope>NUCLEOTIDE SEQUENCE [LARGE SCALE GENOMIC DNA]</scope>
    <source>
        <strain evidence="5 6">AF29-2BH</strain>
    </source>
</reference>
<dbReference type="EMBL" id="QRSS01000007">
    <property type="protein sequence ID" value="RGQ05177.1"/>
    <property type="molecule type" value="Genomic_DNA"/>
</dbReference>
<feature type="domain" description="Glycosyl hydrolase 94 supersandwich" evidence="3">
    <location>
        <begin position="70"/>
        <end position="304"/>
    </location>
</feature>
<dbReference type="CDD" id="cd11749">
    <property type="entry name" value="GH94N_LBP_like"/>
    <property type="match status" value="1"/>
</dbReference>
<sequence length="899" mass="101700">MKYIKFQDKKGTFTIQSPENYSGLYFPLAGDGGLKSSITPNLGGDSKTDQNHFLLEPVSIENLHNNRSTRNFWCRIEGKGCWSATGISAEQELQKFTEAQDKSILEAGFMWQKVTRTSAKYGLQSEITSFVDVDGAAEIELVRIKNISEEVTKITPIAAIPLYGRSADNIRDHRHVTSLLHRINTTEYGVEVTPVLSFDERGHQKNHTTYFVYGYSEKGDAPEAFYPTVQEFIGEGGTYLNPEAVRKNKPGRKAGSRAEGKEAMGGIRFADVELKPQETAGFIILAGLTEKKESIANTVAKYRTEEQVENVLEEVKSYWQKKVNVSYETGDADADNYMKWISFQPVLRRIYGCSFLPYHDYGKGGRGWRDLWQDCLALLIMNPAVVRQMIVANYGGVRIDGTNATIIGNKQGEFIADRNNIARVWMDHAFWPFGTTKLYIDQTGDMDILFEKVPYFKDLQSGRGTTHDEEWNTAYGKQQKAESGEIYFGTILEHILLQNLTAFYDVGEHNEMKLHGADWNDAMDMAWDNGESVAFTCAYAGNMNNIADCLENLERISGINRVEIASEMECLFSCGRDLYENADKKRKLLGSYTKKCAHNISGDTVIVRIDEIVRNLREKADWMMENIRKNEWITDGGDGWFNGYYDDHKNPVECCEKDRVRMMLTSQVFAIMSGTATKEQTAAISRSADKYLFDEKAGGYRLNTNFREEKFDLGRMFGFAYGEKENGAVFSHMAVMYANALYSQGFVKEGYKVLNTLLHAAMNFESSYMYPGLPEYFDSDGRGLYAYLTGAASWYMLTMITEAFGVRGEIGNLVIAPALMAEQFDKEGNASLYLEFAGKKFEVHISNPDKKEYGEYQIVQAYCDEKEIEKRADGSACMKKETIEQLSSDETHNITIVLQ</sequence>
<dbReference type="InterPro" id="IPR008928">
    <property type="entry name" value="6-hairpin_glycosidase_sf"/>
</dbReference>
<accession>A0A411ZQV7</accession>
<dbReference type="PANTHER" id="PTHR37469:SF2">
    <property type="entry name" value="CELLOBIONIC ACID PHOSPHORYLASE"/>
    <property type="match status" value="1"/>
</dbReference>
<dbReference type="InterPro" id="IPR012341">
    <property type="entry name" value="6hp_glycosidase-like_sf"/>
</dbReference>
<proteinExistence type="predicted"/>
<dbReference type="GO" id="GO:0016757">
    <property type="term" value="F:glycosyltransferase activity"/>
    <property type="evidence" value="ECO:0007669"/>
    <property type="project" value="UniProtKB-KW"/>
</dbReference>
<dbReference type="InterPro" id="IPR011013">
    <property type="entry name" value="Gal_mutarotase_sf_dom"/>
</dbReference>
<dbReference type="SUPFAM" id="SSF74650">
    <property type="entry name" value="Galactose mutarotase-like"/>
    <property type="match status" value="1"/>
</dbReference>
<dbReference type="InterPro" id="IPR010383">
    <property type="entry name" value="Glyco_hydrolase_94_b-supersand"/>
</dbReference>